<evidence type="ECO:0000313" key="1">
    <source>
        <dbReference type="EMBL" id="MPC25253.1"/>
    </source>
</evidence>
<gene>
    <name evidence="1" type="ORF">E2C01_018358</name>
</gene>
<dbReference type="AlphaFoldDB" id="A0A5B7DW66"/>
<proteinExistence type="predicted"/>
<sequence>MWWQSLGSCQSSIVIPYTGVHAYIVCSLAVQVTSGSRAGVEGSGQGVVAEVYEQGLMGVW</sequence>
<name>A0A5B7DW66_PORTR</name>
<evidence type="ECO:0000313" key="2">
    <source>
        <dbReference type="Proteomes" id="UP000324222"/>
    </source>
</evidence>
<comment type="caution">
    <text evidence="1">The sequence shown here is derived from an EMBL/GenBank/DDBJ whole genome shotgun (WGS) entry which is preliminary data.</text>
</comment>
<dbReference type="Proteomes" id="UP000324222">
    <property type="component" value="Unassembled WGS sequence"/>
</dbReference>
<accession>A0A5B7DW66</accession>
<reference evidence="1 2" key="1">
    <citation type="submission" date="2019-05" db="EMBL/GenBank/DDBJ databases">
        <title>Another draft genome of Portunus trituberculatus and its Hox gene families provides insights of decapod evolution.</title>
        <authorList>
            <person name="Jeong J.-H."/>
            <person name="Song I."/>
            <person name="Kim S."/>
            <person name="Choi T."/>
            <person name="Kim D."/>
            <person name="Ryu S."/>
            <person name="Kim W."/>
        </authorList>
    </citation>
    <scope>NUCLEOTIDE SEQUENCE [LARGE SCALE GENOMIC DNA]</scope>
    <source>
        <tissue evidence="1">Muscle</tissue>
    </source>
</reference>
<organism evidence="1 2">
    <name type="scientific">Portunus trituberculatus</name>
    <name type="common">Swimming crab</name>
    <name type="synonym">Neptunus trituberculatus</name>
    <dbReference type="NCBI Taxonomy" id="210409"/>
    <lineage>
        <taxon>Eukaryota</taxon>
        <taxon>Metazoa</taxon>
        <taxon>Ecdysozoa</taxon>
        <taxon>Arthropoda</taxon>
        <taxon>Crustacea</taxon>
        <taxon>Multicrustacea</taxon>
        <taxon>Malacostraca</taxon>
        <taxon>Eumalacostraca</taxon>
        <taxon>Eucarida</taxon>
        <taxon>Decapoda</taxon>
        <taxon>Pleocyemata</taxon>
        <taxon>Brachyura</taxon>
        <taxon>Eubrachyura</taxon>
        <taxon>Portunoidea</taxon>
        <taxon>Portunidae</taxon>
        <taxon>Portuninae</taxon>
        <taxon>Portunus</taxon>
    </lineage>
</organism>
<keyword evidence="2" id="KW-1185">Reference proteome</keyword>
<dbReference type="EMBL" id="VSRR010001438">
    <property type="protein sequence ID" value="MPC25253.1"/>
    <property type="molecule type" value="Genomic_DNA"/>
</dbReference>
<protein>
    <submittedName>
        <fullName evidence="1">Uncharacterized protein</fullName>
    </submittedName>
</protein>